<dbReference type="Ensembl" id="ENSXETT00000113973">
    <property type="protein sequence ID" value="ENSXETP00000104441"/>
    <property type="gene ID" value="ENSXETG00000046195"/>
</dbReference>
<proteinExistence type="predicted"/>
<accession>A0A803J986</accession>
<dbReference type="GeneTree" id="ENSGT01070000257168"/>
<feature type="compositionally biased region" description="Polar residues" evidence="1">
    <location>
        <begin position="98"/>
        <end position="119"/>
    </location>
</feature>
<dbReference type="InParanoid" id="A0A803J986"/>
<sequence length="146" mass="16628">MWRLFSLQRPNPRPPRLPRPLRLQRHQRPPRPQRHQRPQRLKRPPEALDTPQVPDTPPLDFSPQAPDSPQALEFSPQAPDSPQAKRWAPGPSADEGPPQQTEDLGTQTTPGWTDPTLRSVQEDLDTIKAQLAQLQRDMDELKGSKP</sequence>
<dbReference type="AlphaFoldDB" id="A0A803J986"/>
<reference evidence="2" key="1">
    <citation type="journal article" date="2010" name="Science">
        <title>The genome of the Western clawed frog Xenopus tropicalis.</title>
        <authorList>
            <person name="Hellsten U."/>
            <person name="Harland R.M."/>
            <person name="Gilchrist M.J."/>
            <person name="Hendrix D."/>
            <person name="Jurka J."/>
            <person name="Kapitonov V."/>
            <person name="Ovcharenko I."/>
            <person name="Putnam N.H."/>
            <person name="Shu S."/>
            <person name="Taher L."/>
            <person name="Blitz I.L."/>
            <person name="Blumberg B."/>
            <person name="Dichmann D.S."/>
            <person name="Dubchak I."/>
            <person name="Amaya E."/>
            <person name="Detter J.C."/>
            <person name="Fletcher R."/>
            <person name="Gerhard D.S."/>
            <person name="Goodstein D."/>
            <person name="Graves T."/>
            <person name="Grigoriev I.V."/>
            <person name="Grimwood J."/>
            <person name="Kawashima T."/>
            <person name="Lindquist E."/>
            <person name="Lucas S.M."/>
            <person name="Mead P.E."/>
            <person name="Mitros T."/>
            <person name="Ogino H."/>
            <person name="Ohta Y."/>
            <person name="Poliakov A.V."/>
            <person name="Pollet N."/>
            <person name="Robert J."/>
            <person name="Salamov A."/>
            <person name="Sater A.K."/>
            <person name="Schmutz J."/>
            <person name="Terry A."/>
            <person name="Vize P.D."/>
            <person name="Warren W.C."/>
            <person name="Wells D."/>
            <person name="Wills A."/>
            <person name="Wilson R.K."/>
            <person name="Zimmerman L.B."/>
            <person name="Zorn A.M."/>
            <person name="Grainger R."/>
            <person name="Grammer T."/>
            <person name="Khokha M.K."/>
            <person name="Richardson P.M."/>
            <person name="Rokhsar D.S."/>
        </authorList>
    </citation>
    <scope>NUCLEOTIDE SEQUENCE [LARGE SCALE GENOMIC DNA]</scope>
    <source>
        <strain evidence="2">Nigerian</strain>
    </source>
</reference>
<protein>
    <submittedName>
        <fullName evidence="2">Uncharacterized protein</fullName>
    </submittedName>
</protein>
<dbReference type="Ensembl" id="ENSXETT00000105373">
    <property type="protein sequence ID" value="ENSXETP00000112099"/>
    <property type="gene ID" value="ENSXETG00000046195"/>
</dbReference>
<name>A0A803J986_XENTR</name>
<evidence type="ECO:0000313" key="2">
    <source>
        <dbReference type="Ensembl" id="ENSXETP00000104441"/>
    </source>
</evidence>
<organism evidence="2">
    <name type="scientific">Xenopus tropicalis</name>
    <name type="common">Western clawed frog</name>
    <name type="synonym">Silurana tropicalis</name>
    <dbReference type="NCBI Taxonomy" id="8364"/>
    <lineage>
        <taxon>Eukaryota</taxon>
        <taxon>Metazoa</taxon>
        <taxon>Chordata</taxon>
        <taxon>Craniata</taxon>
        <taxon>Vertebrata</taxon>
        <taxon>Euteleostomi</taxon>
        <taxon>Amphibia</taxon>
        <taxon>Batrachia</taxon>
        <taxon>Anura</taxon>
        <taxon>Pipoidea</taxon>
        <taxon>Pipidae</taxon>
        <taxon>Xenopodinae</taxon>
        <taxon>Xenopus</taxon>
        <taxon>Silurana</taxon>
    </lineage>
</organism>
<feature type="compositionally biased region" description="Basic residues" evidence="1">
    <location>
        <begin position="22"/>
        <end position="42"/>
    </location>
</feature>
<reference evidence="2" key="2">
    <citation type="submission" date="2021-03" db="UniProtKB">
        <authorList>
            <consortium name="Ensembl"/>
        </authorList>
    </citation>
    <scope>IDENTIFICATION</scope>
</reference>
<evidence type="ECO:0000256" key="1">
    <source>
        <dbReference type="SAM" id="MobiDB-lite"/>
    </source>
</evidence>
<feature type="region of interest" description="Disordered" evidence="1">
    <location>
        <begin position="1"/>
        <end position="120"/>
    </location>
</feature>